<sequence>MRIELGLRFVLHRKTRFRQIRGMSPLKLSRICWTVCVLLIIVAILQHERAHLKESRSRAAIASRAAECKVSTAKITDGYGILWGIRFGSDSYTQKQVVDFLKFSSSSSQIEFISLSNVTLTESIVTSLAEFPNLRYLDVSETNIGDADLVVLARLDRLRTLDLRNSAVSNESIPTLVHWPSLVQVDLSNTRIDADGLQDLSRARPDVSILSRKDSTRQIKGVRGKSKGSGLFDWWVGVGTMVPERLRRGQTRDSGFGIRDSGFNRT</sequence>
<keyword evidence="2" id="KW-1185">Reference proteome</keyword>
<comment type="caution">
    <text evidence="1">The sequence shown here is derived from an EMBL/GenBank/DDBJ whole genome shotgun (WGS) entry which is preliminary data.</text>
</comment>
<evidence type="ECO:0000313" key="1">
    <source>
        <dbReference type="EMBL" id="TWU08272.1"/>
    </source>
</evidence>
<accession>A0A5C6B9F7</accession>
<proteinExistence type="predicted"/>
<dbReference type="EMBL" id="SJPN01000001">
    <property type="protein sequence ID" value="TWU08272.1"/>
    <property type="molecule type" value="Genomic_DNA"/>
</dbReference>
<reference evidence="1 2" key="1">
    <citation type="submission" date="2019-02" db="EMBL/GenBank/DDBJ databases">
        <title>Deep-cultivation of Planctomycetes and their phenomic and genomic characterization uncovers novel biology.</title>
        <authorList>
            <person name="Wiegand S."/>
            <person name="Jogler M."/>
            <person name="Boedeker C."/>
            <person name="Pinto D."/>
            <person name="Vollmers J."/>
            <person name="Rivas-Marin E."/>
            <person name="Kohn T."/>
            <person name="Peeters S.H."/>
            <person name="Heuer A."/>
            <person name="Rast P."/>
            <person name="Oberbeckmann S."/>
            <person name="Bunk B."/>
            <person name="Jeske O."/>
            <person name="Meyerdierks A."/>
            <person name="Storesund J.E."/>
            <person name="Kallscheuer N."/>
            <person name="Luecker S."/>
            <person name="Lage O.M."/>
            <person name="Pohl T."/>
            <person name="Merkel B.J."/>
            <person name="Hornburger P."/>
            <person name="Mueller R.-W."/>
            <person name="Bruemmer F."/>
            <person name="Labrenz M."/>
            <person name="Spormann A.M."/>
            <person name="Op Den Camp H."/>
            <person name="Overmann J."/>
            <person name="Amann R."/>
            <person name="Jetten M.S.M."/>
            <person name="Mascher T."/>
            <person name="Medema M.H."/>
            <person name="Devos D.P."/>
            <person name="Kaster A.-K."/>
            <person name="Ovreas L."/>
            <person name="Rohde M."/>
            <person name="Galperin M.Y."/>
            <person name="Jogler C."/>
        </authorList>
    </citation>
    <scope>NUCLEOTIDE SEQUENCE [LARGE SCALE GENOMIC DNA]</scope>
    <source>
        <strain evidence="1 2">Pla52n</strain>
    </source>
</reference>
<name>A0A5C6B9F7_9BACT</name>
<gene>
    <name evidence="1" type="ORF">Pla52n_08540</name>
</gene>
<dbReference type="Proteomes" id="UP000320176">
    <property type="component" value="Unassembled WGS sequence"/>
</dbReference>
<organism evidence="1 2">
    <name type="scientific">Stieleria varia</name>
    <dbReference type="NCBI Taxonomy" id="2528005"/>
    <lineage>
        <taxon>Bacteria</taxon>
        <taxon>Pseudomonadati</taxon>
        <taxon>Planctomycetota</taxon>
        <taxon>Planctomycetia</taxon>
        <taxon>Pirellulales</taxon>
        <taxon>Pirellulaceae</taxon>
        <taxon>Stieleria</taxon>
    </lineage>
</organism>
<dbReference type="Gene3D" id="3.80.10.10">
    <property type="entry name" value="Ribonuclease Inhibitor"/>
    <property type="match status" value="1"/>
</dbReference>
<dbReference type="AlphaFoldDB" id="A0A5C6B9F7"/>
<dbReference type="InterPro" id="IPR001611">
    <property type="entry name" value="Leu-rich_rpt"/>
</dbReference>
<dbReference type="Pfam" id="PF13516">
    <property type="entry name" value="LRR_6"/>
    <property type="match status" value="1"/>
</dbReference>
<protein>
    <submittedName>
        <fullName evidence="1">Leucine Rich repeats (2 copies)</fullName>
    </submittedName>
</protein>
<evidence type="ECO:0000313" key="2">
    <source>
        <dbReference type="Proteomes" id="UP000320176"/>
    </source>
</evidence>
<dbReference type="InterPro" id="IPR032675">
    <property type="entry name" value="LRR_dom_sf"/>
</dbReference>
<dbReference type="SUPFAM" id="SSF52047">
    <property type="entry name" value="RNI-like"/>
    <property type="match status" value="1"/>
</dbReference>